<dbReference type="PANTHER" id="PTHR46684:SF2">
    <property type="entry name" value="OS06G0526100 PROTEIN"/>
    <property type="match status" value="1"/>
</dbReference>
<dbReference type="Gene3D" id="4.10.280.10">
    <property type="entry name" value="Helix-loop-helix DNA-binding domain"/>
    <property type="match status" value="1"/>
</dbReference>
<dbReference type="PROSITE" id="PS50888">
    <property type="entry name" value="BHLH"/>
    <property type="match status" value="1"/>
</dbReference>
<dbReference type="AlphaFoldDB" id="A0A0D3GHB6"/>
<feature type="domain" description="BHLH" evidence="6">
    <location>
        <begin position="221"/>
        <end position="272"/>
    </location>
</feature>
<dbReference type="GO" id="GO:0005634">
    <property type="term" value="C:nucleus"/>
    <property type="evidence" value="ECO:0007669"/>
    <property type="project" value="TreeGrafter"/>
</dbReference>
<feature type="compositionally biased region" description="Basic residues" evidence="5">
    <location>
        <begin position="45"/>
        <end position="60"/>
    </location>
</feature>
<accession>A0A0D3GHB6</accession>
<feature type="region of interest" description="Disordered" evidence="5">
    <location>
        <begin position="299"/>
        <end position="375"/>
    </location>
</feature>
<dbReference type="GO" id="GO:0046983">
    <property type="term" value="F:protein dimerization activity"/>
    <property type="evidence" value="ECO:0007669"/>
    <property type="project" value="InterPro"/>
</dbReference>
<keyword evidence="4" id="KW-0804">Transcription</keyword>
<dbReference type="GO" id="GO:0003700">
    <property type="term" value="F:DNA-binding transcription factor activity"/>
    <property type="evidence" value="ECO:0007669"/>
    <property type="project" value="InterPro"/>
</dbReference>
<dbReference type="Gramene" id="OBART06G16920.1">
    <property type="protein sequence ID" value="OBART06G16920.1"/>
    <property type="gene ID" value="OBART06G16920"/>
</dbReference>
<sequence>MAFGVGACEQQCLSSVLWACLSLDMPGVVDPVATGTVSSRLASSSRHRRGQRDGHRRCPPQRRPDTFLGDPGAEHALVYRAPVQVVVLRVGSLIATTAPTSDGGEFIPHHADADADDLFTILETWEDCANVVAGGAPATTTTLGSPIAAAACISGVVGGQNHQQLPEPAAAKTVPATNNKRREEEVADRDGDGDDDDGSPQKRHKCCSPESSTTDVAAATTPKTAHIAVERNRRKQMNENLAVLRSLMPCFYVKRGDQASIIGGVVDYIKELQQVLHSLEAKKQRKVYTDQVLSPRPPATVAASCCSPRPPPLSPRLPPQLLKSTPPLSPRLAVPISPRTPPTPGSPYRLLRLPPPPPPASGSNYASPAMTPTHHETAAPSLDAIAAELSAYASRQALGGGLLLPDVKVEFAGANLVLKTVSQRSPGQAVKIIAALEGRSLEILHAKISTVDGTAVNSFTVKVCTASLLLHGTAISALALIM</sequence>
<evidence type="ECO:0000256" key="1">
    <source>
        <dbReference type="ARBA" id="ARBA00005510"/>
    </source>
</evidence>
<dbReference type="PaxDb" id="65489-OBART06G16920.1"/>
<reference evidence="7" key="2">
    <citation type="submission" date="2015-03" db="UniProtKB">
        <authorList>
            <consortium name="EnsemblPlants"/>
        </authorList>
    </citation>
    <scope>IDENTIFICATION</scope>
</reference>
<dbReference type="PANTHER" id="PTHR46684">
    <property type="entry name" value="TRANSCRIPTION FACTOR FAMA"/>
    <property type="match status" value="1"/>
</dbReference>
<organism evidence="7">
    <name type="scientific">Oryza barthii</name>
    <dbReference type="NCBI Taxonomy" id="65489"/>
    <lineage>
        <taxon>Eukaryota</taxon>
        <taxon>Viridiplantae</taxon>
        <taxon>Streptophyta</taxon>
        <taxon>Embryophyta</taxon>
        <taxon>Tracheophyta</taxon>
        <taxon>Spermatophyta</taxon>
        <taxon>Magnoliopsida</taxon>
        <taxon>Liliopsida</taxon>
        <taxon>Poales</taxon>
        <taxon>Poaceae</taxon>
        <taxon>BOP clade</taxon>
        <taxon>Oryzoideae</taxon>
        <taxon>Oryzeae</taxon>
        <taxon>Oryzinae</taxon>
        <taxon>Oryza</taxon>
    </lineage>
</organism>
<dbReference type="CDD" id="cd11448">
    <property type="entry name" value="bHLH_AtFAMA_like"/>
    <property type="match status" value="1"/>
</dbReference>
<evidence type="ECO:0000259" key="6">
    <source>
        <dbReference type="PROSITE" id="PS50888"/>
    </source>
</evidence>
<evidence type="ECO:0000256" key="3">
    <source>
        <dbReference type="ARBA" id="ARBA00023125"/>
    </source>
</evidence>
<keyword evidence="2" id="KW-0805">Transcription regulation</keyword>
<dbReference type="InterPro" id="IPR011598">
    <property type="entry name" value="bHLH_dom"/>
</dbReference>
<dbReference type="InterPro" id="IPR044283">
    <property type="entry name" value="FAMA/SPEECHLESS/MUTE-like"/>
</dbReference>
<dbReference type="EnsemblPlants" id="OBART06G16920.1">
    <property type="protein sequence ID" value="OBART06G16920.1"/>
    <property type="gene ID" value="OBART06G16920"/>
</dbReference>
<dbReference type="GO" id="GO:0010052">
    <property type="term" value="P:guard cell differentiation"/>
    <property type="evidence" value="ECO:0007669"/>
    <property type="project" value="InterPro"/>
</dbReference>
<comment type="similarity">
    <text evidence="1">Belongs to the bHLH protein family.</text>
</comment>
<dbReference type="eggNOG" id="ENOG502QS6Y">
    <property type="taxonomic scope" value="Eukaryota"/>
</dbReference>
<evidence type="ECO:0000256" key="4">
    <source>
        <dbReference type="ARBA" id="ARBA00023163"/>
    </source>
</evidence>
<feature type="compositionally biased region" description="Pro residues" evidence="5">
    <location>
        <begin position="308"/>
        <end position="318"/>
    </location>
</feature>
<reference evidence="7" key="1">
    <citation type="journal article" date="2009" name="Rice">
        <title>De Novo Next Generation Sequencing of Plant Genomes.</title>
        <authorList>
            <person name="Rounsley S."/>
            <person name="Marri P.R."/>
            <person name="Yu Y."/>
            <person name="He R."/>
            <person name="Sisneros N."/>
            <person name="Goicoechea J.L."/>
            <person name="Lee S.J."/>
            <person name="Angelova A."/>
            <person name="Kudrna D."/>
            <person name="Luo M."/>
            <person name="Affourtit J."/>
            <person name="Desany B."/>
            <person name="Knight J."/>
            <person name="Niazi F."/>
            <person name="Egholm M."/>
            <person name="Wing R.A."/>
        </authorList>
    </citation>
    <scope>NUCLEOTIDE SEQUENCE [LARGE SCALE GENOMIC DNA]</scope>
    <source>
        <strain evidence="7">cv. IRGC 105608</strain>
    </source>
</reference>
<name>A0A0D3GHB6_9ORYZ</name>
<feature type="compositionally biased region" description="Basic and acidic residues" evidence="5">
    <location>
        <begin position="180"/>
        <end position="190"/>
    </location>
</feature>
<feature type="region of interest" description="Disordered" evidence="5">
    <location>
        <begin position="160"/>
        <end position="219"/>
    </location>
</feature>
<evidence type="ECO:0000313" key="7">
    <source>
        <dbReference type="EnsemblPlants" id="OBART06G16920.1"/>
    </source>
</evidence>
<dbReference type="Proteomes" id="UP000026960">
    <property type="component" value="Chromosome 6"/>
</dbReference>
<evidence type="ECO:0000313" key="8">
    <source>
        <dbReference type="Proteomes" id="UP000026960"/>
    </source>
</evidence>
<dbReference type="GO" id="GO:0045893">
    <property type="term" value="P:positive regulation of DNA-templated transcription"/>
    <property type="evidence" value="ECO:0007669"/>
    <property type="project" value="TreeGrafter"/>
</dbReference>
<dbReference type="GO" id="GO:0003677">
    <property type="term" value="F:DNA binding"/>
    <property type="evidence" value="ECO:0007669"/>
    <property type="project" value="UniProtKB-KW"/>
</dbReference>
<dbReference type="SMART" id="SM00353">
    <property type="entry name" value="HLH"/>
    <property type="match status" value="1"/>
</dbReference>
<dbReference type="HOGENOM" id="CLU_044652_0_0_1"/>
<keyword evidence="8" id="KW-1185">Reference proteome</keyword>
<protein>
    <recommendedName>
        <fullName evidence="6">BHLH domain-containing protein</fullName>
    </recommendedName>
</protein>
<evidence type="ECO:0000256" key="5">
    <source>
        <dbReference type="SAM" id="MobiDB-lite"/>
    </source>
</evidence>
<feature type="region of interest" description="Disordered" evidence="5">
    <location>
        <begin position="39"/>
        <end position="64"/>
    </location>
</feature>
<dbReference type="SUPFAM" id="SSF47459">
    <property type="entry name" value="HLH, helix-loop-helix DNA-binding domain"/>
    <property type="match status" value="1"/>
</dbReference>
<dbReference type="FunFam" id="4.10.280.10:FF:000061">
    <property type="entry name" value="Transcription factor SPEECHLESS"/>
    <property type="match status" value="1"/>
</dbReference>
<dbReference type="InterPro" id="IPR036638">
    <property type="entry name" value="HLH_DNA-bd_sf"/>
</dbReference>
<keyword evidence="3" id="KW-0238">DNA-binding</keyword>
<evidence type="ECO:0000256" key="2">
    <source>
        <dbReference type="ARBA" id="ARBA00023015"/>
    </source>
</evidence>
<proteinExistence type="inferred from homology"/>
<dbReference type="Pfam" id="PF00010">
    <property type="entry name" value="HLH"/>
    <property type="match status" value="1"/>
</dbReference>